<reference evidence="2 3" key="2">
    <citation type="submission" date="2018-12" db="EMBL/GenBank/DDBJ databases">
        <title>Simiduia agarivorans gen. nov., sp. nov., a marine, agarolytic bacterium isolated from shallow coastal water from Keelung, Taiwan.</title>
        <authorList>
            <person name="Shieh W.Y."/>
        </authorList>
    </citation>
    <scope>NUCLEOTIDE SEQUENCE [LARGE SCALE GENOMIC DNA]</scope>
    <source>
        <strain evidence="2 3">GTF-13</strain>
    </source>
</reference>
<organism evidence="2 3">
    <name type="scientific">Aestuariirhabdus litorea</name>
    <dbReference type="NCBI Taxonomy" id="2528527"/>
    <lineage>
        <taxon>Bacteria</taxon>
        <taxon>Pseudomonadati</taxon>
        <taxon>Pseudomonadota</taxon>
        <taxon>Gammaproteobacteria</taxon>
        <taxon>Oceanospirillales</taxon>
        <taxon>Aestuariirhabdaceae</taxon>
        <taxon>Aestuariirhabdus</taxon>
    </lineage>
</organism>
<evidence type="ECO:0000313" key="3">
    <source>
        <dbReference type="Proteomes" id="UP000280792"/>
    </source>
</evidence>
<dbReference type="Proteomes" id="UP000280792">
    <property type="component" value="Unassembled WGS sequence"/>
</dbReference>
<sequence>MDYRSGEGERTWFRSERFLCMNGEWYFITREGSQEGPYRSQAEAERDLCIYIRHQNDQMLQASIKPTG</sequence>
<keyword evidence="3" id="KW-1185">Reference proteome</keyword>
<evidence type="ECO:0000259" key="1">
    <source>
        <dbReference type="Pfam" id="PF19837"/>
    </source>
</evidence>
<protein>
    <recommendedName>
        <fullName evidence="1">DUF6316 domain-containing protein</fullName>
    </recommendedName>
</protein>
<dbReference type="RefSeq" id="WP_125018058.1">
    <property type="nucleotide sequence ID" value="NZ_QWEZ01000002.1"/>
</dbReference>
<comment type="caution">
    <text evidence="2">The sequence shown here is derived from an EMBL/GenBank/DDBJ whole genome shotgun (WGS) entry which is preliminary data.</text>
</comment>
<feature type="domain" description="DUF6316" evidence="1">
    <location>
        <begin position="4"/>
        <end position="55"/>
    </location>
</feature>
<reference evidence="2 3" key="1">
    <citation type="submission" date="2018-08" db="EMBL/GenBank/DDBJ databases">
        <authorList>
            <person name="Khan S.A."/>
        </authorList>
    </citation>
    <scope>NUCLEOTIDE SEQUENCE [LARGE SCALE GENOMIC DNA]</scope>
    <source>
        <strain evidence="2 3">GTF-13</strain>
    </source>
</reference>
<dbReference type="AlphaFoldDB" id="A0A3P3VM38"/>
<dbReference type="EMBL" id="QWEZ01000002">
    <property type="protein sequence ID" value="RRJ83397.1"/>
    <property type="molecule type" value="Genomic_DNA"/>
</dbReference>
<gene>
    <name evidence="2" type="ORF">D0544_16410</name>
</gene>
<dbReference type="InterPro" id="IPR045630">
    <property type="entry name" value="DUF6316"/>
</dbReference>
<name>A0A3P3VM38_9GAMM</name>
<proteinExistence type="predicted"/>
<accession>A0A3P3VM38</accession>
<evidence type="ECO:0000313" key="2">
    <source>
        <dbReference type="EMBL" id="RRJ83397.1"/>
    </source>
</evidence>
<dbReference type="Pfam" id="PF19837">
    <property type="entry name" value="DUF6316"/>
    <property type="match status" value="1"/>
</dbReference>